<protein>
    <submittedName>
        <fullName evidence="3">Xaa-Pro dipeptidase</fullName>
        <ecNumber evidence="3">3.4.13.9</ecNumber>
    </submittedName>
</protein>
<dbReference type="Gene3D" id="3.90.230.10">
    <property type="entry name" value="Creatinase/methionine aminopeptidase superfamily"/>
    <property type="match status" value="1"/>
</dbReference>
<dbReference type="PANTHER" id="PTHR46112:SF3">
    <property type="entry name" value="AMINOPEPTIDASE YPDF"/>
    <property type="match status" value="1"/>
</dbReference>
<gene>
    <name evidence="3" type="primary">pepQ_1</name>
    <name evidence="3" type="ORF">ERS852574_00012</name>
</gene>
<dbReference type="PANTHER" id="PTHR46112">
    <property type="entry name" value="AMINOPEPTIDASE"/>
    <property type="match status" value="1"/>
</dbReference>
<evidence type="ECO:0000313" key="4">
    <source>
        <dbReference type="Proteomes" id="UP000095727"/>
    </source>
</evidence>
<dbReference type="EMBL" id="CYXR01000001">
    <property type="protein sequence ID" value="CUM68830.1"/>
    <property type="molecule type" value="Genomic_DNA"/>
</dbReference>
<dbReference type="AlphaFoldDB" id="A0A173QTC9"/>
<dbReference type="InterPro" id="IPR036005">
    <property type="entry name" value="Creatinase/aminopeptidase-like"/>
</dbReference>
<name>A0A173QTC9_9FIRM</name>
<dbReference type="EC" id="3.4.13.9" evidence="3"/>
<dbReference type="Pfam" id="PF00557">
    <property type="entry name" value="Peptidase_M24"/>
    <property type="match status" value="1"/>
</dbReference>
<keyword evidence="3" id="KW-0378">Hydrolase</keyword>
<dbReference type="InterPro" id="IPR050659">
    <property type="entry name" value="Peptidase_M24B"/>
</dbReference>
<reference evidence="3 4" key="1">
    <citation type="submission" date="2015-09" db="EMBL/GenBank/DDBJ databases">
        <authorList>
            <consortium name="Pathogen Informatics"/>
        </authorList>
    </citation>
    <scope>NUCLEOTIDE SEQUENCE [LARGE SCALE GENOMIC DNA]</scope>
    <source>
        <strain evidence="3 4">2789STDY5834962</strain>
    </source>
</reference>
<dbReference type="RefSeq" id="WP_055155424.1">
    <property type="nucleotide sequence ID" value="NZ_CYXR01000001.1"/>
</dbReference>
<evidence type="ECO:0000313" key="3">
    <source>
        <dbReference type="EMBL" id="CUM68830.1"/>
    </source>
</evidence>
<dbReference type="GO" id="GO:0102009">
    <property type="term" value="F:proline dipeptidase activity"/>
    <property type="evidence" value="ECO:0007669"/>
    <property type="project" value="UniProtKB-EC"/>
</dbReference>
<keyword evidence="3" id="KW-0645">Protease</keyword>
<dbReference type="InterPro" id="IPR029149">
    <property type="entry name" value="Creatin/AminoP/Spt16_N"/>
</dbReference>
<dbReference type="SUPFAM" id="SSF53092">
    <property type="entry name" value="Creatinase/prolidase N-terminal domain"/>
    <property type="match status" value="1"/>
</dbReference>
<dbReference type="InterPro" id="IPR000994">
    <property type="entry name" value="Pept_M24"/>
</dbReference>
<evidence type="ECO:0000259" key="2">
    <source>
        <dbReference type="Pfam" id="PF01321"/>
    </source>
</evidence>
<dbReference type="Pfam" id="PF01321">
    <property type="entry name" value="Creatinase_N"/>
    <property type="match status" value="1"/>
</dbReference>
<evidence type="ECO:0000259" key="1">
    <source>
        <dbReference type="Pfam" id="PF00557"/>
    </source>
</evidence>
<dbReference type="Proteomes" id="UP000095727">
    <property type="component" value="Unassembled WGS sequence"/>
</dbReference>
<dbReference type="SUPFAM" id="SSF55920">
    <property type="entry name" value="Creatinase/aminopeptidase"/>
    <property type="match status" value="1"/>
</dbReference>
<accession>A0A173QTC9</accession>
<dbReference type="Gene3D" id="3.40.350.10">
    <property type="entry name" value="Creatinase/prolidase N-terminal domain"/>
    <property type="match status" value="1"/>
</dbReference>
<feature type="domain" description="Peptidase M24" evidence="1">
    <location>
        <begin position="139"/>
        <end position="341"/>
    </location>
</feature>
<sequence length="357" mass="39987">MDRLTQLREYMEKERLDAFYIAKPANVRCISGFTGEDSFLFITKANQYFITDARYTEQASYECPDYELVNWRINFGCSMGKAVAYCADKDGVKTIGFEQDHLTFEKWNSMQAELSAEMVPTLNVIEGFRAIKTPEEIKNLTVACDIASRAFEKIIKDIRPGVTEKEIASRLAHYMVMEGADTKPYGGIVISGAKSSLLHGIPDSKPIEYGDFVLMDYGCQYKGYLSDMTRTVVVGKADAKQREVYDLCRRMTEDTEASVRAGVTGTSCYEASLEAIKDTEYLPYNYTGIGHGVGLFVHELPNIGLNCENILQENSIMTVEPGLYIPGWGGVRLEDQGIITKDGYENLISATHELIEL</sequence>
<dbReference type="InterPro" id="IPR000587">
    <property type="entry name" value="Creatinase_N"/>
</dbReference>
<organism evidence="3 4">
    <name type="scientific">Coprococcus comes</name>
    <dbReference type="NCBI Taxonomy" id="410072"/>
    <lineage>
        <taxon>Bacteria</taxon>
        <taxon>Bacillati</taxon>
        <taxon>Bacillota</taxon>
        <taxon>Clostridia</taxon>
        <taxon>Lachnospirales</taxon>
        <taxon>Lachnospiraceae</taxon>
        <taxon>Coprococcus</taxon>
    </lineage>
</organism>
<feature type="domain" description="Creatinase N-terminal" evidence="2">
    <location>
        <begin position="3"/>
        <end position="131"/>
    </location>
</feature>
<proteinExistence type="predicted"/>
<keyword evidence="3" id="KW-0224">Dipeptidase</keyword>